<dbReference type="EMBL" id="JBHTOH010000038">
    <property type="protein sequence ID" value="MFD1411247.1"/>
    <property type="molecule type" value="Genomic_DNA"/>
</dbReference>
<dbReference type="InterPro" id="IPR022742">
    <property type="entry name" value="Hydrolase_4"/>
</dbReference>
<name>A0ABW4BP78_9LACO</name>
<organism evidence="2 3">
    <name type="scientific">Lapidilactobacillus gannanensis</name>
    <dbReference type="NCBI Taxonomy" id="2486002"/>
    <lineage>
        <taxon>Bacteria</taxon>
        <taxon>Bacillati</taxon>
        <taxon>Bacillota</taxon>
        <taxon>Bacilli</taxon>
        <taxon>Lactobacillales</taxon>
        <taxon>Lactobacillaceae</taxon>
        <taxon>Lapidilactobacillus</taxon>
    </lineage>
</organism>
<evidence type="ECO:0000313" key="2">
    <source>
        <dbReference type="EMBL" id="MFD1411247.1"/>
    </source>
</evidence>
<keyword evidence="3" id="KW-1185">Reference proteome</keyword>
<evidence type="ECO:0000313" key="3">
    <source>
        <dbReference type="Proteomes" id="UP001597191"/>
    </source>
</evidence>
<evidence type="ECO:0000259" key="1">
    <source>
        <dbReference type="Pfam" id="PF12146"/>
    </source>
</evidence>
<dbReference type="InterPro" id="IPR012354">
    <property type="entry name" value="Esterase_lipase"/>
</dbReference>
<dbReference type="InterPro" id="IPR029058">
    <property type="entry name" value="AB_hydrolase_fold"/>
</dbReference>
<keyword evidence="2" id="KW-0378">Hydrolase</keyword>
<accession>A0ABW4BP78</accession>
<feature type="domain" description="Serine aminopeptidase S33" evidence="1">
    <location>
        <begin position="15"/>
        <end position="229"/>
    </location>
</feature>
<comment type="caution">
    <text evidence="2">The sequence shown here is derived from an EMBL/GenBank/DDBJ whole genome shotgun (WGS) entry which is preliminary data.</text>
</comment>
<dbReference type="SUPFAM" id="SSF53474">
    <property type="entry name" value="alpha/beta-Hydrolases"/>
    <property type="match status" value="1"/>
</dbReference>
<protein>
    <submittedName>
        <fullName evidence="2">Alpha/beta hydrolase</fullName>
    </submittedName>
</protein>
<sequence length="249" mass="27678">MDRQWPQPFFLAGSQKIAILLLHAYTGNSTDMRLLAQALNRQGYAVLVPQFRGHATGEPLDILMAGSPAAWWQDTLRAIADLQSQGYQQIACFGLSLGGLFAAKAILTQPTVIGGGTLSAPIFTDDFSRIPNQFIHYAQKIGQLVGRDTYSQHRELQLIQQLLPRQLADIQTLAHQLRPQIATIRKPFLVAQGGQDQLIDPQAGQRLADQISTNWLTFCWYAQAGHVLTVNQAHQQLAQDIINFIDKLK</sequence>
<reference evidence="3" key="1">
    <citation type="journal article" date="2019" name="Int. J. Syst. Evol. Microbiol.">
        <title>The Global Catalogue of Microorganisms (GCM) 10K type strain sequencing project: providing services to taxonomists for standard genome sequencing and annotation.</title>
        <authorList>
            <consortium name="The Broad Institute Genomics Platform"/>
            <consortium name="The Broad Institute Genome Sequencing Center for Infectious Disease"/>
            <person name="Wu L."/>
            <person name="Ma J."/>
        </authorList>
    </citation>
    <scope>NUCLEOTIDE SEQUENCE [LARGE SCALE GENOMIC DNA]</scope>
    <source>
        <strain evidence="3">CCM 8937</strain>
    </source>
</reference>
<dbReference type="Pfam" id="PF12146">
    <property type="entry name" value="Hydrolase_4"/>
    <property type="match status" value="1"/>
</dbReference>
<dbReference type="PANTHER" id="PTHR11614">
    <property type="entry name" value="PHOSPHOLIPASE-RELATED"/>
    <property type="match status" value="1"/>
</dbReference>
<gene>
    <name evidence="2" type="ORF">ACFQ4R_06490</name>
</gene>
<dbReference type="Gene3D" id="3.40.50.1820">
    <property type="entry name" value="alpha/beta hydrolase"/>
    <property type="match status" value="1"/>
</dbReference>
<dbReference type="InterPro" id="IPR051044">
    <property type="entry name" value="MAG_DAG_Lipase"/>
</dbReference>
<proteinExistence type="predicted"/>
<dbReference type="GO" id="GO:0016787">
    <property type="term" value="F:hydrolase activity"/>
    <property type="evidence" value="ECO:0007669"/>
    <property type="project" value="UniProtKB-KW"/>
</dbReference>
<dbReference type="Proteomes" id="UP001597191">
    <property type="component" value="Unassembled WGS sequence"/>
</dbReference>
<dbReference type="RefSeq" id="WP_125647537.1">
    <property type="nucleotide sequence ID" value="NZ_JBHTOH010000038.1"/>
</dbReference>
<dbReference type="PIRSF" id="PIRSF017388">
    <property type="entry name" value="Esterase_lipase"/>
    <property type="match status" value="1"/>
</dbReference>